<feature type="domain" description="DUF4942" evidence="1">
    <location>
        <begin position="291"/>
        <end position="496"/>
    </location>
</feature>
<dbReference type="SUPFAM" id="SSF53335">
    <property type="entry name" value="S-adenosyl-L-methionine-dependent methyltransferases"/>
    <property type="match status" value="1"/>
</dbReference>
<dbReference type="InterPro" id="IPR031339">
    <property type="entry name" value="DUF4942"/>
</dbReference>
<dbReference type="Pfam" id="PF13708">
    <property type="entry name" value="DUF4942"/>
    <property type="match status" value="1"/>
</dbReference>
<dbReference type="InterPro" id="IPR002052">
    <property type="entry name" value="DNA_methylase_N6_adenine_CS"/>
</dbReference>
<evidence type="ECO:0000259" key="1">
    <source>
        <dbReference type="Pfam" id="PF13708"/>
    </source>
</evidence>
<accession>B2KDC5</accession>
<dbReference type="EMBL" id="CP001055">
    <property type="protein sequence ID" value="ACC98521.1"/>
    <property type="molecule type" value="Genomic_DNA"/>
</dbReference>
<reference evidence="2 3" key="1">
    <citation type="journal article" date="2009" name="Appl. Environ. Microbiol.">
        <title>Genomic analysis of 'Elusimicrobium minutum,' the first cultivated representative of the phylum 'Elusimicrobia' (formerly termite group 1).</title>
        <authorList>
            <person name="Herlemann D.P.R."/>
            <person name="Geissinger O."/>
            <person name="Ikeda-Ohtsubo W."/>
            <person name="Kunin V."/>
            <person name="Sun H."/>
            <person name="Lapidus A."/>
            <person name="Hugenholtz P."/>
            <person name="Brune A."/>
        </authorList>
    </citation>
    <scope>NUCLEOTIDE SEQUENCE [LARGE SCALE GENOMIC DNA]</scope>
    <source>
        <strain evidence="2 3">Pei191</strain>
    </source>
</reference>
<dbReference type="RefSeq" id="WP_012415136.1">
    <property type="nucleotide sequence ID" value="NC_010644.1"/>
</dbReference>
<dbReference type="AlphaFoldDB" id="B2KDC5"/>
<dbReference type="STRING" id="445932.Emin_0968"/>
<organism evidence="2 3">
    <name type="scientific">Elusimicrobium minutum (strain Pei191)</name>
    <dbReference type="NCBI Taxonomy" id="445932"/>
    <lineage>
        <taxon>Bacteria</taxon>
        <taxon>Pseudomonadati</taxon>
        <taxon>Elusimicrobiota</taxon>
        <taxon>Elusimicrobia</taxon>
        <taxon>Elusimicrobiales</taxon>
        <taxon>Elusimicrobiaceae</taxon>
        <taxon>Elusimicrobium</taxon>
    </lineage>
</organism>
<protein>
    <recommendedName>
        <fullName evidence="1">DUF4942 domain-containing protein</fullName>
    </recommendedName>
</protein>
<dbReference type="Gene3D" id="3.40.50.150">
    <property type="entry name" value="Vaccinia Virus protein VP39"/>
    <property type="match status" value="1"/>
</dbReference>
<dbReference type="Proteomes" id="UP000001029">
    <property type="component" value="Chromosome"/>
</dbReference>
<dbReference type="GO" id="GO:0008168">
    <property type="term" value="F:methyltransferase activity"/>
    <property type="evidence" value="ECO:0007669"/>
    <property type="project" value="InterPro"/>
</dbReference>
<dbReference type="PROSITE" id="PS00092">
    <property type="entry name" value="N6_MTASE"/>
    <property type="match status" value="1"/>
</dbReference>
<dbReference type="GO" id="GO:0032259">
    <property type="term" value="P:methylation"/>
    <property type="evidence" value="ECO:0007669"/>
    <property type="project" value="InterPro"/>
</dbReference>
<dbReference type="GO" id="GO:0003676">
    <property type="term" value="F:nucleic acid binding"/>
    <property type="evidence" value="ECO:0007669"/>
    <property type="project" value="InterPro"/>
</dbReference>
<dbReference type="CDD" id="cd02440">
    <property type="entry name" value="AdoMet_MTases"/>
    <property type="match status" value="1"/>
</dbReference>
<dbReference type="KEGG" id="emi:Emin_0968"/>
<dbReference type="InterPro" id="IPR029063">
    <property type="entry name" value="SAM-dependent_MTases_sf"/>
</dbReference>
<evidence type="ECO:0000313" key="2">
    <source>
        <dbReference type="EMBL" id="ACC98521.1"/>
    </source>
</evidence>
<keyword evidence="3" id="KW-1185">Reference proteome</keyword>
<gene>
    <name evidence="2" type="ordered locus">Emin_0968</name>
</gene>
<name>B2KDC5_ELUMP</name>
<sequence length="540" mass="62243">MQKNTALITQLKESGQDFEFYPTTKEMVATIYCNAKERNIDSVLDIGAGNGGFLNEFAALCKSEKEGGREITKYAIEKSDILMSRYPADIFILGTDFHQQTLIDKKVDMIFCNPPYSQYELWAARIIKEANAKHVYLIIPQRWKDNEVIKAALKKRKARHYVIGHTDFKDAERAARAVVDIIRVDLCESYRDRAEVDPFKTWFEDFFKLQADKTDDNAYARAERKADDIKNGLVKGQNLIDNLCELYGADMAKILKNYRVLETLDADIFKELNVSVEGLCESLKTKLEGTKSLYWKELFDHMDTITGRLTSGSRADLLNTLQEHTSIDFTSSNAYMVVLWAIKNANRYLDKQLVDMYLDLSDAENVSAYKSNKVFKTDDWRWNRRNERKETHYKLDYRIVKNVWKCFAQSSYEAYSYPNGLHNDCHALLNDLCTIGKNLGFSVHQNSFNFEWTPGGQRTFEYGDDSKPFMEVRAYKKGSIHIKFALEFSKALNIEAGRILGWLRNAEDASQELDIPTHEVSSYFNRNHGAKLGHDIKLLA</sequence>
<dbReference type="OrthoDB" id="5333905at2"/>
<dbReference type="HOGENOM" id="CLU_466830_0_0_0"/>
<proteinExistence type="predicted"/>
<evidence type="ECO:0000313" key="3">
    <source>
        <dbReference type="Proteomes" id="UP000001029"/>
    </source>
</evidence>